<evidence type="ECO:0000313" key="7">
    <source>
        <dbReference type="EMBL" id="AHB99577.1"/>
    </source>
</evidence>
<evidence type="ECO:0000256" key="1">
    <source>
        <dbReference type="ARBA" id="ARBA00005417"/>
    </source>
</evidence>
<feature type="domain" description="ABC transporter" evidence="6">
    <location>
        <begin position="11"/>
        <end position="249"/>
    </location>
</feature>
<reference evidence="7 8" key="1">
    <citation type="journal article" date="2011" name="PLoS ONE">
        <title>Core proteome of the minimal cell: comparative proteomics of three mollicute species.</title>
        <authorList>
            <person name="Fisunov G.Y."/>
            <person name="Alexeev D.G."/>
            <person name="Bazaleev N.A."/>
            <person name="Ladygina V.G."/>
            <person name="Galyamina M.A."/>
            <person name="Kondratov I.G."/>
            <person name="Zhukova N.A."/>
            <person name="Serebryakova M.V."/>
            <person name="Demina I.A."/>
            <person name="Govorun V.M."/>
        </authorList>
    </citation>
    <scope>NUCLEOTIDE SEQUENCE [LARGE SCALE GENOMIC DNA]</scope>
    <source>
        <strain evidence="7 8">S6</strain>
    </source>
</reference>
<dbReference type="AlphaFoldDB" id="A0A0F6CKF5"/>
<dbReference type="SMART" id="SM00382">
    <property type="entry name" value="AAA"/>
    <property type="match status" value="1"/>
</dbReference>
<name>A0A0F6CKF5_MYCGL</name>
<dbReference type="InterPro" id="IPR003439">
    <property type="entry name" value="ABC_transporter-like_ATP-bd"/>
</dbReference>
<comment type="similarity">
    <text evidence="1">Belongs to the ABC transporter superfamily.</text>
</comment>
<sequence>MENLEKNEVILKITNLNKSFDKHKRSGTKKALDDLTFKVYKRQFYGFLGVNGAGKTTTLNIIMGLLSKDSGSIELFGEEVKGDFTRIRNNIGIVFQNSILDKNLSVYENLYSRLSLYKNEFKDKTTKQVVDEMVVDFKLEDIIWKKYGSLSGGQRRRVDIARALAHNPSILFLDEPTTGLDPISRRMVWDILEKLRIERGLTIILTTHYMDEADGCDYTIVIKKGKKLAEGTPAELKTRYAKSWVLVQDKPDHSIRKLIETKSLTYEIKGGYLRVAFDTYDQAHKFTQEHIGVLENFELIKGNMEDVFINLTNEENKKHPEETESTKHRSWWKLGGAK</sequence>
<dbReference type="GO" id="GO:0016887">
    <property type="term" value="F:ATP hydrolysis activity"/>
    <property type="evidence" value="ECO:0007669"/>
    <property type="project" value="InterPro"/>
</dbReference>
<keyword evidence="4 7" id="KW-0067">ATP-binding</keyword>
<dbReference type="eggNOG" id="COG1131">
    <property type="taxonomic scope" value="Bacteria"/>
</dbReference>
<feature type="compositionally biased region" description="Basic and acidic residues" evidence="5">
    <location>
        <begin position="317"/>
        <end position="327"/>
    </location>
</feature>
<dbReference type="Gene3D" id="3.40.50.300">
    <property type="entry name" value="P-loop containing nucleotide triphosphate hydrolases"/>
    <property type="match status" value="1"/>
</dbReference>
<dbReference type="KEGG" id="mgz:GCW_01625"/>
<evidence type="ECO:0000256" key="4">
    <source>
        <dbReference type="ARBA" id="ARBA00022840"/>
    </source>
</evidence>
<dbReference type="Proteomes" id="UP000018735">
    <property type="component" value="Chromosome"/>
</dbReference>
<dbReference type="PROSITE" id="PS00211">
    <property type="entry name" value="ABC_TRANSPORTER_1"/>
    <property type="match status" value="1"/>
</dbReference>
<evidence type="ECO:0000256" key="3">
    <source>
        <dbReference type="ARBA" id="ARBA00022741"/>
    </source>
</evidence>
<dbReference type="PROSITE" id="PS50893">
    <property type="entry name" value="ABC_TRANSPORTER_2"/>
    <property type="match status" value="1"/>
</dbReference>
<evidence type="ECO:0000259" key="6">
    <source>
        <dbReference type="PROSITE" id="PS50893"/>
    </source>
</evidence>
<feature type="region of interest" description="Disordered" evidence="5">
    <location>
        <begin position="317"/>
        <end position="338"/>
    </location>
</feature>
<dbReference type="EMBL" id="CP006916">
    <property type="protein sequence ID" value="AHB99577.1"/>
    <property type="molecule type" value="Genomic_DNA"/>
</dbReference>
<dbReference type="InterPro" id="IPR050763">
    <property type="entry name" value="ABC_transporter_ATP-binding"/>
</dbReference>
<evidence type="ECO:0000313" key="8">
    <source>
        <dbReference type="Proteomes" id="UP000018735"/>
    </source>
</evidence>
<dbReference type="Pfam" id="PF00005">
    <property type="entry name" value="ABC_tran"/>
    <property type="match status" value="1"/>
</dbReference>
<dbReference type="InterPro" id="IPR027417">
    <property type="entry name" value="P-loop_NTPase"/>
</dbReference>
<proteinExistence type="inferred from homology"/>
<dbReference type="CDD" id="cd03263">
    <property type="entry name" value="ABC_subfamily_A"/>
    <property type="match status" value="1"/>
</dbReference>
<dbReference type="PANTHER" id="PTHR42711:SF5">
    <property type="entry name" value="ABC TRANSPORTER ATP-BINDING PROTEIN NATA"/>
    <property type="match status" value="1"/>
</dbReference>
<dbReference type="PANTHER" id="PTHR42711">
    <property type="entry name" value="ABC TRANSPORTER ATP-BINDING PROTEIN"/>
    <property type="match status" value="1"/>
</dbReference>
<dbReference type="GO" id="GO:0005524">
    <property type="term" value="F:ATP binding"/>
    <property type="evidence" value="ECO:0007669"/>
    <property type="project" value="UniProtKB-KW"/>
</dbReference>
<organism evidence="7 8">
    <name type="scientific">Mycoplasmoides gallisepticum S6</name>
    <dbReference type="NCBI Taxonomy" id="1006581"/>
    <lineage>
        <taxon>Bacteria</taxon>
        <taxon>Bacillati</taxon>
        <taxon>Mycoplasmatota</taxon>
        <taxon>Mycoplasmoidales</taxon>
        <taxon>Mycoplasmoidaceae</taxon>
        <taxon>Mycoplasmoides</taxon>
    </lineage>
</organism>
<evidence type="ECO:0000256" key="2">
    <source>
        <dbReference type="ARBA" id="ARBA00022448"/>
    </source>
</evidence>
<keyword evidence="3" id="KW-0547">Nucleotide-binding</keyword>
<dbReference type="RefSeq" id="WP_011884155.1">
    <property type="nucleotide sequence ID" value="NC_023030.2"/>
</dbReference>
<accession>A0A0F6CKF5</accession>
<gene>
    <name evidence="7" type="ORF">GCW_01625</name>
</gene>
<dbReference type="HOGENOM" id="CLU_000604_1_2_14"/>
<keyword evidence="2" id="KW-0813">Transport</keyword>
<dbReference type="InterPro" id="IPR003593">
    <property type="entry name" value="AAA+_ATPase"/>
</dbReference>
<dbReference type="InterPro" id="IPR017871">
    <property type="entry name" value="ABC_transporter-like_CS"/>
</dbReference>
<evidence type="ECO:0000256" key="5">
    <source>
        <dbReference type="SAM" id="MobiDB-lite"/>
    </source>
</evidence>
<dbReference type="SUPFAM" id="SSF52540">
    <property type="entry name" value="P-loop containing nucleoside triphosphate hydrolases"/>
    <property type="match status" value="1"/>
</dbReference>
<protein>
    <submittedName>
        <fullName evidence="7">Multidrug ABC transporter ATP-binding protein</fullName>
    </submittedName>
</protein>